<keyword evidence="1" id="KW-0238">DNA-binding</keyword>
<dbReference type="OrthoDB" id="9811244at2"/>
<dbReference type="Proteomes" id="UP000183995">
    <property type="component" value="Unassembled WGS sequence"/>
</dbReference>
<name>A0A1M5XGD3_9FIRM</name>
<dbReference type="InterPro" id="IPR038390">
    <property type="entry name" value="Metal_Tscrpt_repr_sf"/>
</dbReference>
<dbReference type="Gene3D" id="1.20.58.1000">
    <property type="entry name" value="Metal-sensitive repressor, helix protomer"/>
    <property type="match status" value="1"/>
</dbReference>
<accession>A0A1M5XGD3</accession>
<dbReference type="STRING" id="1123282.SAMN02745823_01793"/>
<dbReference type="EMBL" id="FQXV01000005">
    <property type="protein sequence ID" value="SHH98846.1"/>
    <property type="molecule type" value="Genomic_DNA"/>
</dbReference>
<sequence length="87" mass="9781">MDADNLHSRLNKIMGQIRAIDKMLDDDVRCEEILIQVNAAKSALHKVGQRLLEDRIDRGVREGIKDGDAEKAVAGFARAIEYFSRIS</sequence>
<gene>
    <name evidence="1" type="ORF">SAMN02745823_01793</name>
</gene>
<dbReference type="PANTHER" id="PTHR33677">
    <property type="entry name" value="TRANSCRIPTIONAL REPRESSOR FRMR-RELATED"/>
    <property type="match status" value="1"/>
</dbReference>
<dbReference type="GO" id="GO:0046872">
    <property type="term" value="F:metal ion binding"/>
    <property type="evidence" value="ECO:0007669"/>
    <property type="project" value="InterPro"/>
</dbReference>
<evidence type="ECO:0000313" key="1">
    <source>
        <dbReference type="EMBL" id="SHH98846.1"/>
    </source>
</evidence>
<keyword evidence="2" id="KW-1185">Reference proteome</keyword>
<dbReference type="Pfam" id="PF02583">
    <property type="entry name" value="Trns_repr_metal"/>
    <property type="match status" value="1"/>
</dbReference>
<organism evidence="1 2">
    <name type="scientific">Sporobacter termitidis DSM 10068</name>
    <dbReference type="NCBI Taxonomy" id="1123282"/>
    <lineage>
        <taxon>Bacteria</taxon>
        <taxon>Bacillati</taxon>
        <taxon>Bacillota</taxon>
        <taxon>Clostridia</taxon>
        <taxon>Eubacteriales</taxon>
        <taxon>Oscillospiraceae</taxon>
        <taxon>Sporobacter</taxon>
    </lineage>
</organism>
<dbReference type="PANTHER" id="PTHR33677:SF3">
    <property type="entry name" value="COPPER-SENSING TRANSCRIPTIONAL REPRESSOR RICR"/>
    <property type="match status" value="1"/>
</dbReference>
<dbReference type="GO" id="GO:0003677">
    <property type="term" value="F:DNA binding"/>
    <property type="evidence" value="ECO:0007669"/>
    <property type="project" value="UniProtKB-KW"/>
</dbReference>
<reference evidence="1 2" key="1">
    <citation type="submission" date="2016-11" db="EMBL/GenBank/DDBJ databases">
        <authorList>
            <person name="Jaros S."/>
            <person name="Januszkiewicz K."/>
            <person name="Wedrychowicz H."/>
        </authorList>
    </citation>
    <scope>NUCLEOTIDE SEQUENCE [LARGE SCALE GENOMIC DNA]</scope>
    <source>
        <strain evidence="1 2">DSM 10068</strain>
    </source>
</reference>
<dbReference type="InterPro" id="IPR003735">
    <property type="entry name" value="Metal_Tscrpt_repr"/>
</dbReference>
<dbReference type="GO" id="GO:0045892">
    <property type="term" value="P:negative regulation of DNA-templated transcription"/>
    <property type="evidence" value="ECO:0007669"/>
    <property type="project" value="UniProtKB-ARBA"/>
</dbReference>
<dbReference type="AlphaFoldDB" id="A0A1M5XGD3"/>
<protein>
    <submittedName>
        <fullName evidence="1">DNA-binding transcriptional regulator, FrmR family</fullName>
    </submittedName>
</protein>
<evidence type="ECO:0000313" key="2">
    <source>
        <dbReference type="Proteomes" id="UP000183995"/>
    </source>
</evidence>
<proteinExistence type="predicted"/>
<dbReference type="RefSeq" id="WP_073077911.1">
    <property type="nucleotide sequence ID" value="NZ_FQXV01000005.1"/>
</dbReference>